<dbReference type="PROSITE" id="PS51898">
    <property type="entry name" value="TYR_RECOMBINASE"/>
    <property type="match status" value="1"/>
</dbReference>
<dbReference type="PROSITE" id="PS51900">
    <property type="entry name" value="CB"/>
    <property type="match status" value="1"/>
</dbReference>
<dbReference type="AlphaFoldDB" id="A0A846X4E1"/>
<feature type="domain" description="Tyr recombinase" evidence="5">
    <location>
        <begin position="145"/>
        <end position="332"/>
    </location>
</feature>
<dbReference type="EMBL" id="JAAXOQ010000024">
    <property type="protein sequence ID" value="NKY19961.1"/>
    <property type="molecule type" value="Genomic_DNA"/>
</dbReference>
<proteinExistence type="inferred from homology"/>
<accession>A0A846X4E1</accession>
<dbReference type="InterPro" id="IPR050090">
    <property type="entry name" value="Tyrosine_recombinase_XerCD"/>
</dbReference>
<feature type="domain" description="Core-binding (CB)" evidence="6">
    <location>
        <begin position="46"/>
        <end position="122"/>
    </location>
</feature>
<dbReference type="InterPro" id="IPR013762">
    <property type="entry name" value="Integrase-like_cat_sf"/>
</dbReference>
<evidence type="ECO:0000313" key="8">
    <source>
        <dbReference type="Proteomes" id="UP000582646"/>
    </source>
</evidence>
<evidence type="ECO:0000256" key="1">
    <source>
        <dbReference type="ARBA" id="ARBA00008857"/>
    </source>
</evidence>
<dbReference type="GO" id="GO:0006310">
    <property type="term" value="P:DNA recombination"/>
    <property type="evidence" value="ECO:0007669"/>
    <property type="project" value="UniProtKB-KW"/>
</dbReference>
<organism evidence="7 8">
    <name type="scientific">Tsukamurella spumae</name>
    <dbReference type="NCBI Taxonomy" id="44753"/>
    <lineage>
        <taxon>Bacteria</taxon>
        <taxon>Bacillati</taxon>
        <taxon>Actinomycetota</taxon>
        <taxon>Actinomycetes</taxon>
        <taxon>Mycobacteriales</taxon>
        <taxon>Tsukamurellaceae</taxon>
        <taxon>Tsukamurella</taxon>
    </lineage>
</organism>
<keyword evidence="8" id="KW-1185">Reference proteome</keyword>
<comment type="similarity">
    <text evidence="1">Belongs to the 'phage' integrase family.</text>
</comment>
<evidence type="ECO:0000259" key="6">
    <source>
        <dbReference type="PROSITE" id="PS51900"/>
    </source>
</evidence>
<dbReference type="CDD" id="cd01189">
    <property type="entry name" value="INT_ICEBs1_C_like"/>
    <property type="match status" value="1"/>
</dbReference>
<dbReference type="Gene3D" id="1.10.150.130">
    <property type="match status" value="1"/>
</dbReference>
<keyword evidence="3" id="KW-0233">DNA recombination</keyword>
<dbReference type="Proteomes" id="UP000582646">
    <property type="component" value="Unassembled WGS sequence"/>
</dbReference>
<name>A0A846X4E1_9ACTN</name>
<dbReference type="PANTHER" id="PTHR30349:SF64">
    <property type="entry name" value="PROPHAGE INTEGRASE INTD-RELATED"/>
    <property type="match status" value="1"/>
</dbReference>
<evidence type="ECO:0000256" key="4">
    <source>
        <dbReference type="PROSITE-ProRule" id="PRU01248"/>
    </source>
</evidence>
<dbReference type="GO" id="GO:0003677">
    <property type="term" value="F:DNA binding"/>
    <property type="evidence" value="ECO:0007669"/>
    <property type="project" value="UniProtKB-UniRule"/>
</dbReference>
<dbReference type="InterPro" id="IPR002104">
    <property type="entry name" value="Integrase_catalytic"/>
</dbReference>
<evidence type="ECO:0000256" key="3">
    <source>
        <dbReference type="ARBA" id="ARBA00023172"/>
    </source>
</evidence>
<protein>
    <submittedName>
        <fullName evidence="7">Site-specific integrase</fullName>
    </submittedName>
</protein>
<dbReference type="InterPro" id="IPR010998">
    <property type="entry name" value="Integrase_recombinase_N"/>
</dbReference>
<evidence type="ECO:0000313" key="7">
    <source>
        <dbReference type="EMBL" id="NKY19961.1"/>
    </source>
</evidence>
<sequence length="352" mass="38372">MGRYVDDEGREHTKVFPRRVDAKKWVDEQTAALVTGAWISPERGAVTFGAFYADWSERQVWAPSTRQNANETAAGVPFRGTALSEIRRSHIEAWIKAMSEHLAPTTIKTRVVIVRSVFRAAVADKHIAADPTAGVTLPRTRRREAAMVIPSSDEVGALLRAAPEGFRAFVALCAFAGLRPGEAQGLQVGAVDFLRRRINVERQIQRDGSSGRPATPKWGSERVVFAADELLAELSAHIATHPPAGDGWLFHADGVPWIYSKVAYRWRQTLGAAGLDMQVKSLRHFYASGLIAEGCDVVTVQRAMGHATATTTLSTYAHLWPSAEDRTRAAAGSLARAALESPADCLRTGEHT</sequence>
<dbReference type="InterPro" id="IPR044068">
    <property type="entry name" value="CB"/>
</dbReference>
<reference evidence="7 8" key="1">
    <citation type="submission" date="2020-04" db="EMBL/GenBank/DDBJ databases">
        <title>MicrobeNet Type strains.</title>
        <authorList>
            <person name="Nicholson A.C."/>
        </authorList>
    </citation>
    <scope>NUCLEOTIDE SEQUENCE [LARGE SCALE GENOMIC DNA]</scope>
    <source>
        <strain evidence="7 8">DSM 44113</strain>
    </source>
</reference>
<dbReference type="Gene3D" id="1.10.443.10">
    <property type="entry name" value="Intergrase catalytic core"/>
    <property type="match status" value="1"/>
</dbReference>
<dbReference type="InterPro" id="IPR011010">
    <property type="entry name" value="DNA_brk_join_enz"/>
</dbReference>
<dbReference type="GO" id="GO:0015074">
    <property type="term" value="P:DNA integration"/>
    <property type="evidence" value="ECO:0007669"/>
    <property type="project" value="InterPro"/>
</dbReference>
<evidence type="ECO:0000256" key="2">
    <source>
        <dbReference type="ARBA" id="ARBA00023125"/>
    </source>
</evidence>
<gene>
    <name evidence="7" type="ORF">HF999_16485</name>
</gene>
<comment type="caution">
    <text evidence="7">The sequence shown here is derived from an EMBL/GenBank/DDBJ whole genome shotgun (WGS) entry which is preliminary data.</text>
</comment>
<keyword evidence="2 4" id="KW-0238">DNA-binding</keyword>
<dbReference type="SUPFAM" id="SSF56349">
    <property type="entry name" value="DNA breaking-rejoining enzymes"/>
    <property type="match status" value="1"/>
</dbReference>
<evidence type="ECO:0000259" key="5">
    <source>
        <dbReference type="PROSITE" id="PS51898"/>
    </source>
</evidence>
<dbReference type="Pfam" id="PF00589">
    <property type="entry name" value="Phage_integrase"/>
    <property type="match status" value="1"/>
</dbReference>
<dbReference type="PANTHER" id="PTHR30349">
    <property type="entry name" value="PHAGE INTEGRASE-RELATED"/>
    <property type="match status" value="1"/>
</dbReference>